<dbReference type="PANTHER" id="PTHR10201">
    <property type="entry name" value="MATRIX METALLOPROTEINASE"/>
    <property type="match status" value="1"/>
</dbReference>
<reference evidence="12" key="1">
    <citation type="submission" date="2011-07" db="EMBL/GenBank/DDBJ databases">
        <title>MMPs metalloproteases genes in the planarian genome.</title>
        <authorList>
            <person name="Isolani M.E."/>
            <person name="Deri P."/>
            <person name="Batistoni R."/>
        </authorList>
    </citation>
    <scope>NUCLEOTIDE SEQUENCE</scope>
    <source>
        <tissue evidence="12">Whole planarian</tissue>
    </source>
</reference>
<feature type="binding site" evidence="8">
    <location>
        <position position="223"/>
    </location>
    <ligand>
        <name>Zn(2+)</name>
        <dbReference type="ChEBI" id="CHEBI:29105"/>
        <label>2</label>
        <note>catalytic</note>
    </ligand>
</feature>
<feature type="signal peptide" evidence="10">
    <location>
        <begin position="1"/>
        <end position="18"/>
    </location>
</feature>
<feature type="active site" evidence="7">
    <location>
        <position position="220"/>
    </location>
</feature>
<feature type="binding site" evidence="9">
    <location>
        <position position="293"/>
    </location>
    <ligand>
        <name>Ca(2+)</name>
        <dbReference type="ChEBI" id="CHEBI:29108"/>
        <label>4</label>
    </ligand>
</feature>
<dbReference type="Gene3D" id="3.40.390.10">
    <property type="entry name" value="Collagenase (Catalytic Domain)"/>
    <property type="match status" value="1"/>
</dbReference>
<dbReference type="PIRSF" id="PIRSF001191">
    <property type="entry name" value="Peptidase_M10A_matrix"/>
    <property type="match status" value="1"/>
</dbReference>
<feature type="binding site" description="in inhibited form" evidence="9">
    <location>
        <position position="76"/>
    </location>
    <ligand>
        <name>Zn(2+)</name>
        <dbReference type="ChEBI" id="CHEBI:29105"/>
        <label>2</label>
        <note>catalytic</note>
    </ligand>
</feature>
<feature type="binding site" evidence="9">
    <location>
        <position position="196"/>
    </location>
    <ligand>
        <name>Zn(2+)</name>
        <dbReference type="ChEBI" id="CHEBI:29105"/>
        <label>1</label>
    </ligand>
</feature>
<dbReference type="GO" id="GO:0031012">
    <property type="term" value="C:extracellular matrix"/>
    <property type="evidence" value="ECO:0007669"/>
    <property type="project" value="InterPro"/>
</dbReference>
<feature type="domain" description="Peptidase metallopeptidase" evidence="11">
    <location>
        <begin position="91"/>
        <end position="266"/>
    </location>
</feature>
<dbReference type="PRINTS" id="PR00138">
    <property type="entry name" value="MATRIXIN"/>
</dbReference>
<dbReference type="GO" id="GO:0030198">
    <property type="term" value="P:extracellular matrix organization"/>
    <property type="evidence" value="ECO:0007669"/>
    <property type="project" value="TreeGrafter"/>
</dbReference>
<feature type="chain" id="PRO_5003834151" evidence="10">
    <location>
        <begin position="19"/>
        <end position="495"/>
    </location>
</feature>
<dbReference type="InterPro" id="IPR021190">
    <property type="entry name" value="Pept_M10A"/>
</dbReference>
<evidence type="ECO:0000256" key="2">
    <source>
        <dbReference type="ARBA" id="ARBA00022670"/>
    </source>
</evidence>
<accession>K0JBS3</accession>
<feature type="binding site" evidence="9">
    <location>
        <position position="201"/>
    </location>
    <ligand>
        <name>Ca(2+)</name>
        <dbReference type="ChEBI" id="CHEBI:29108"/>
        <label>3</label>
    </ligand>
</feature>
<dbReference type="GO" id="GO:0006508">
    <property type="term" value="P:proteolysis"/>
    <property type="evidence" value="ECO:0007669"/>
    <property type="project" value="UniProtKB-KW"/>
</dbReference>
<protein>
    <submittedName>
        <fullName evidence="12">Mmp1 protein</fullName>
    </submittedName>
</protein>
<name>K0JBS3_SCHMD</name>
<feature type="binding site" evidence="9">
    <location>
        <position position="337"/>
    </location>
    <ligand>
        <name>Ca(2+)</name>
        <dbReference type="ChEBI" id="CHEBI:29108"/>
        <label>4</label>
    </ligand>
</feature>
<feature type="binding site" evidence="9">
    <location>
        <position position="158"/>
    </location>
    <ligand>
        <name>Zn(2+)</name>
        <dbReference type="ChEBI" id="CHEBI:29105"/>
        <label>1</label>
    </ligand>
</feature>
<feature type="binding site" evidence="9">
    <location>
        <position position="198"/>
    </location>
    <ligand>
        <name>Ca(2+)</name>
        <dbReference type="ChEBI" id="CHEBI:29108"/>
        <label>3</label>
    </ligand>
</feature>
<dbReference type="AlphaFoldDB" id="K0JBS3"/>
<dbReference type="SUPFAM" id="SSF55486">
    <property type="entry name" value="Metalloproteases ('zincins'), catalytic domain"/>
    <property type="match status" value="1"/>
</dbReference>
<evidence type="ECO:0000313" key="12">
    <source>
        <dbReference type="EMBL" id="CCC86588.1"/>
    </source>
</evidence>
<feature type="binding site" evidence="9">
    <location>
        <position position="181"/>
    </location>
    <ligand>
        <name>Ca(2+)</name>
        <dbReference type="ChEBI" id="CHEBI:29108"/>
        <label>3</label>
    </ligand>
</feature>
<dbReference type="InterPro" id="IPR006026">
    <property type="entry name" value="Peptidase_Metallo"/>
</dbReference>
<dbReference type="SUPFAM" id="SSF47090">
    <property type="entry name" value="PGBD-like"/>
    <property type="match status" value="1"/>
</dbReference>
<feature type="binding site" evidence="9">
    <location>
        <position position="172"/>
    </location>
    <ligand>
        <name>Zn(2+)</name>
        <dbReference type="ChEBI" id="CHEBI:29105"/>
        <label>1</label>
    </ligand>
</feature>
<evidence type="ECO:0000256" key="1">
    <source>
        <dbReference type="ARBA" id="ARBA00010370"/>
    </source>
</evidence>
<evidence type="ECO:0000256" key="6">
    <source>
        <dbReference type="ARBA" id="ARBA00023049"/>
    </source>
</evidence>
<dbReference type="SMART" id="SM00235">
    <property type="entry name" value="ZnMc"/>
    <property type="match status" value="1"/>
</dbReference>
<gene>
    <name evidence="12" type="primary">mmp1</name>
</gene>
<dbReference type="SUPFAM" id="SSF50923">
    <property type="entry name" value="Hemopexin-like domain"/>
    <property type="match status" value="1"/>
</dbReference>
<dbReference type="GO" id="GO:0005615">
    <property type="term" value="C:extracellular space"/>
    <property type="evidence" value="ECO:0007669"/>
    <property type="project" value="TreeGrafter"/>
</dbReference>
<dbReference type="GO" id="GO:0004222">
    <property type="term" value="F:metalloendopeptidase activity"/>
    <property type="evidence" value="ECO:0007669"/>
    <property type="project" value="InterPro"/>
</dbReference>
<organism evidence="12">
    <name type="scientific">Schmidtea mediterranea</name>
    <name type="common">Freshwater planarian flatworm</name>
    <dbReference type="NCBI Taxonomy" id="79327"/>
    <lineage>
        <taxon>Eukaryota</taxon>
        <taxon>Metazoa</taxon>
        <taxon>Spiralia</taxon>
        <taxon>Lophotrochozoa</taxon>
        <taxon>Platyhelminthes</taxon>
        <taxon>Rhabditophora</taxon>
        <taxon>Seriata</taxon>
        <taxon>Tricladida</taxon>
        <taxon>Continenticola</taxon>
        <taxon>Geoplanoidea</taxon>
        <taxon>Dugesiidae</taxon>
        <taxon>Schmidtea</taxon>
    </lineage>
</organism>
<feature type="binding site" evidence="9">
    <location>
        <position position="186"/>
    </location>
    <ligand>
        <name>Zn(2+)</name>
        <dbReference type="ChEBI" id="CHEBI:29105"/>
        <label>1</label>
    </ligand>
</feature>
<evidence type="ECO:0000256" key="7">
    <source>
        <dbReference type="PIRSR" id="PIRSR001191-1"/>
    </source>
</evidence>
<dbReference type="InterPro" id="IPR036375">
    <property type="entry name" value="Hemopexin-like_dom_sf"/>
</dbReference>
<comment type="similarity">
    <text evidence="1">Belongs to the peptidase M10A family.</text>
</comment>
<keyword evidence="3 8" id="KW-0479">Metal-binding</keyword>
<evidence type="ECO:0000256" key="9">
    <source>
        <dbReference type="PIRSR" id="PIRSR621190-2"/>
    </source>
</evidence>
<dbReference type="CDD" id="cd04278">
    <property type="entry name" value="ZnMc_MMP"/>
    <property type="match status" value="1"/>
</dbReference>
<comment type="cofactor">
    <cofactor evidence="9">
        <name>Ca(2+)</name>
        <dbReference type="ChEBI" id="CHEBI:29108"/>
    </cofactor>
    <text evidence="9">Can bind about 5 Ca(2+) ions per subunit.</text>
</comment>
<feature type="binding site" evidence="8">
    <location>
        <position position="219"/>
    </location>
    <ligand>
        <name>Zn(2+)</name>
        <dbReference type="ChEBI" id="CHEBI:29105"/>
        <label>2</label>
        <note>catalytic</note>
    </ligand>
</feature>
<sequence>MKLAIVLLSTLFFLSVHSFKSSEEKDAEKYLTEFYDYDKSTGSLKDSLKDLQKMAGIEADGKLSDEVISHMNKGRCGGKDKDKKSKRYVAANARWDRGVTYKYYLHLDWMPRTMSEAEVRRAIQVALDYWVRVSNLGFAASRDKAGCMFSVSFSGRDHLQYDVNKNFQPSKDPYPLDNVPSGVLAHAFFPRNGNLHYDNAETWTEGKDSGINLRIVTAHEMGHAIGLHHSNDPSALMAPWYGGYISEADYRLPNDDTLGAQSLYGARGKRALPLKKRDLGKLQSRLCNAKNYDGVFAFSDDKTYVIADGSNLFRLDGTNVDETFEPVEINEALKNADSMFYDKVNKRLVVFKGDKVYSASGSDVKTLKVEEMKIGGHGAYLGKSSAAFARQVSAEEGMQYFWLIQDNEVISGEVLKNKIVFSRRTRPLSEVITMSNGAKFPPSIDAALLSGEKDNLQLYLFVGNSYYVGKPTGRKQFQYSISADYPKSYKQVLKC</sequence>
<keyword evidence="4" id="KW-0378">Hydrolase</keyword>
<proteinExistence type="evidence at transcript level"/>
<evidence type="ECO:0000256" key="10">
    <source>
        <dbReference type="SAM" id="SignalP"/>
    </source>
</evidence>
<dbReference type="Gene3D" id="2.110.10.10">
    <property type="entry name" value="Hemopexin-like domain"/>
    <property type="match status" value="1"/>
</dbReference>
<evidence type="ECO:0000256" key="8">
    <source>
        <dbReference type="PIRSR" id="PIRSR001191-2"/>
    </source>
</evidence>
<feature type="binding site" evidence="9">
    <location>
        <position position="237"/>
    </location>
    <ligand>
        <name>Zn(2+)</name>
        <dbReference type="ChEBI" id="CHEBI:29105"/>
        <label>2</label>
        <note>catalytic</note>
    </ligand>
</feature>
<evidence type="ECO:0000259" key="11">
    <source>
        <dbReference type="SMART" id="SM00235"/>
    </source>
</evidence>
<feature type="binding site" evidence="9">
    <location>
        <position position="177"/>
    </location>
    <ligand>
        <name>Ca(2+)</name>
        <dbReference type="ChEBI" id="CHEBI:29108"/>
        <label>3</label>
    </ligand>
</feature>
<keyword evidence="5 8" id="KW-0862">Zinc</keyword>
<dbReference type="GO" id="GO:0008270">
    <property type="term" value="F:zinc ion binding"/>
    <property type="evidence" value="ECO:0007669"/>
    <property type="project" value="InterPro"/>
</dbReference>
<evidence type="ECO:0000256" key="3">
    <source>
        <dbReference type="ARBA" id="ARBA00022723"/>
    </source>
</evidence>
<dbReference type="PANTHER" id="PTHR10201:SF166">
    <property type="entry name" value="MATRIX METALLOPROTEINASE-19"/>
    <property type="match status" value="1"/>
</dbReference>
<comment type="cofactor">
    <cofactor evidence="9">
        <name>Zn(2+)</name>
        <dbReference type="ChEBI" id="CHEBI:29105"/>
    </cofactor>
    <text evidence="9">Binds 2 Zn(2+) ions per subunit.</text>
</comment>
<keyword evidence="6" id="KW-0482">Metalloprotease</keyword>
<dbReference type="InterPro" id="IPR001818">
    <property type="entry name" value="Pept_M10_metallopeptidase"/>
</dbReference>
<keyword evidence="9" id="KW-0106">Calcium</keyword>
<dbReference type="Pfam" id="PF00413">
    <property type="entry name" value="Peptidase_M10"/>
    <property type="match status" value="1"/>
</dbReference>
<keyword evidence="10" id="KW-0732">Signal</keyword>
<dbReference type="InterPro" id="IPR024079">
    <property type="entry name" value="MetalloPept_cat_dom_sf"/>
</dbReference>
<feature type="binding site" evidence="8">
    <location>
        <position position="229"/>
    </location>
    <ligand>
        <name>Zn(2+)</name>
        <dbReference type="ChEBI" id="CHEBI:29105"/>
        <label>2</label>
        <note>catalytic</note>
    </ligand>
</feature>
<dbReference type="GO" id="GO:0030574">
    <property type="term" value="P:collagen catabolic process"/>
    <property type="evidence" value="ECO:0007669"/>
    <property type="project" value="TreeGrafter"/>
</dbReference>
<feature type="binding site" evidence="9">
    <location>
        <position position="385"/>
    </location>
    <ligand>
        <name>Ca(2+)</name>
        <dbReference type="ChEBI" id="CHEBI:29108"/>
        <label>4</label>
    </ligand>
</feature>
<dbReference type="OrthoDB" id="406838at2759"/>
<keyword evidence="2" id="KW-0645">Protease</keyword>
<dbReference type="InterPro" id="IPR036365">
    <property type="entry name" value="PGBD-like_sf"/>
</dbReference>
<evidence type="ECO:0000256" key="5">
    <source>
        <dbReference type="ARBA" id="ARBA00022833"/>
    </source>
</evidence>
<feature type="binding site" evidence="9">
    <location>
        <position position="201"/>
    </location>
    <ligand>
        <name>Ca(2+)</name>
        <dbReference type="ChEBI" id="CHEBI:29108"/>
        <label>1</label>
    </ligand>
</feature>
<dbReference type="InterPro" id="IPR033739">
    <property type="entry name" value="M10A_MMP"/>
</dbReference>
<feature type="binding site" evidence="9">
    <location>
        <position position="387"/>
    </location>
    <ligand>
        <name>Ca(2+)</name>
        <dbReference type="ChEBI" id="CHEBI:29108"/>
        <label>5</label>
    </ligand>
</feature>
<dbReference type="EMBL" id="HE577118">
    <property type="protein sequence ID" value="CCC86588.1"/>
    <property type="molecule type" value="mRNA"/>
</dbReference>
<evidence type="ECO:0000256" key="4">
    <source>
        <dbReference type="ARBA" id="ARBA00022801"/>
    </source>
</evidence>